<keyword evidence="3 6" id="KW-0808">Transferase</keyword>
<evidence type="ECO:0000256" key="3">
    <source>
        <dbReference type="ARBA" id="ARBA00022679"/>
    </source>
</evidence>
<reference evidence="6 7" key="2">
    <citation type="journal article" date="2022" name="Mar. Drugs">
        <title>Bioassay-Guided Fractionation Leads to the Detection of Cholic Acid Generated by the Rare Thalassomonas sp.</title>
        <authorList>
            <person name="Pheiffer F."/>
            <person name="Schneider Y.K."/>
            <person name="Hansen E.H."/>
            <person name="Andersen J.H."/>
            <person name="Isaksson J."/>
            <person name="Busche T."/>
            <person name="R C."/>
            <person name="Kalinowski J."/>
            <person name="Zyl L.V."/>
            <person name="Trindade M."/>
        </authorList>
    </citation>
    <scope>NUCLEOTIDE SEQUENCE [LARGE SCALE GENOMIC DNA]</scope>
    <source>
        <strain evidence="6 7">XOM25</strain>
    </source>
</reference>
<dbReference type="Gene3D" id="3.40.640.10">
    <property type="entry name" value="Type I PLP-dependent aspartate aminotransferase-like (Major domain)"/>
    <property type="match status" value="1"/>
</dbReference>
<dbReference type="EC" id="2.3.1.37" evidence="6"/>
<evidence type="ECO:0000259" key="5">
    <source>
        <dbReference type="Pfam" id="PF00155"/>
    </source>
</evidence>
<dbReference type="InterPro" id="IPR015424">
    <property type="entry name" value="PyrdxlP-dep_Trfase"/>
</dbReference>
<evidence type="ECO:0000256" key="4">
    <source>
        <dbReference type="ARBA" id="ARBA00023315"/>
    </source>
</evidence>
<accession>A0AAE9Z9K8</accession>
<comment type="similarity">
    <text evidence="2">Belongs to the class-II pyridoxal-phosphate-dependent aminotransferase family.</text>
</comment>
<dbReference type="Gene3D" id="3.90.1150.10">
    <property type="entry name" value="Aspartate Aminotransferase, domain 1"/>
    <property type="match status" value="1"/>
</dbReference>
<dbReference type="AlphaFoldDB" id="A0AAE9Z9K8"/>
<name>A0AAE9Z9K8_9GAMM</name>
<organism evidence="6 7">
    <name type="scientific">Thalassomonas viridans</name>
    <dbReference type="NCBI Taxonomy" id="137584"/>
    <lineage>
        <taxon>Bacteria</taxon>
        <taxon>Pseudomonadati</taxon>
        <taxon>Pseudomonadota</taxon>
        <taxon>Gammaproteobacteria</taxon>
        <taxon>Alteromonadales</taxon>
        <taxon>Colwelliaceae</taxon>
        <taxon>Thalassomonas</taxon>
    </lineage>
</organism>
<dbReference type="KEGG" id="tvd:SG34_031450"/>
<dbReference type="Proteomes" id="UP000032352">
    <property type="component" value="Chromosome pTvir"/>
</dbReference>
<dbReference type="PANTHER" id="PTHR13693">
    <property type="entry name" value="CLASS II AMINOTRANSFERASE/8-AMINO-7-OXONONANOATE SYNTHASE"/>
    <property type="match status" value="1"/>
</dbReference>
<dbReference type="GO" id="GO:0003870">
    <property type="term" value="F:5-aminolevulinate synthase activity"/>
    <property type="evidence" value="ECO:0007669"/>
    <property type="project" value="UniProtKB-EC"/>
</dbReference>
<evidence type="ECO:0000313" key="6">
    <source>
        <dbReference type="EMBL" id="WDE09281.1"/>
    </source>
</evidence>
<dbReference type="SUPFAM" id="SSF53383">
    <property type="entry name" value="PLP-dependent transferases"/>
    <property type="match status" value="1"/>
</dbReference>
<dbReference type="EMBL" id="CP059734">
    <property type="protein sequence ID" value="WDE09281.1"/>
    <property type="molecule type" value="Genomic_DNA"/>
</dbReference>
<dbReference type="GO" id="GO:0030170">
    <property type="term" value="F:pyridoxal phosphate binding"/>
    <property type="evidence" value="ECO:0007669"/>
    <property type="project" value="InterPro"/>
</dbReference>
<dbReference type="CDD" id="cd06454">
    <property type="entry name" value="KBL_like"/>
    <property type="match status" value="1"/>
</dbReference>
<reference evidence="6 7" key="1">
    <citation type="journal article" date="2015" name="Genome Announc.">
        <title>Draft Genome Sequences of Marine Isolates of Thalassomonas viridans and Thalassomonas actiniarum.</title>
        <authorList>
            <person name="Olonade I."/>
            <person name="van Zyl L.J."/>
            <person name="Trindade M."/>
        </authorList>
    </citation>
    <scope>NUCLEOTIDE SEQUENCE [LARGE SCALE GENOMIC DNA]</scope>
    <source>
        <strain evidence="6 7">XOM25</strain>
    </source>
</reference>
<feature type="domain" description="Aminotransferase class I/classII large" evidence="5">
    <location>
        <begin position="47"/>
        <end position="389"/>
    </location>
</feature>
<dbReference type="RefSeq" id="WP_044837586.1">
    <property type="nucleotide sequence ID" value="NZ_CP059734.1"/>
</dbReference>
<dbReference type="NCBIfam" id="TIGR01821">
    <property type="entry name" value="5aminolev_synth"/>
    <property type="match status" value="1"/>
</dbReference>
<evidence type="ECO:0000256" key="1">
    <source>
        <dbReference type="ARBA" id="ARBA00001933"/>
    </source>
</evidence>
<protein>
    <submittedName>
        <fullName evidence="6">5-aminolevulinate synthase</fullName>
        <ecNumber evidence="6">2.3.1.37</ecNumber>
    </submittedName>
</protein>
<dbReference type="InterPro" id="IPR015421">
    <property type="entry name" value="PyrdxlP-dep_Trfase_major"/>
</dbReference>
<keyword evidence="7" id="KW-1185">Reference proteome</keyword>
<dbReference type="InterPro" id="IPR050087">
    <property type="entry name" value="AON_synthase_class-II"/>
</dbReference>
<dbReference type="InterPro" id="IPR004839">
    <property type="entry name" value="Aminotransferase_I/II_large"/>
</dbReference>
<dbReference type="PANTHER" id="PTHR13693:SF102">
    <property type="entry name" value="2-AMINO-3-KETOBUTYRATE COENZYME A LIGASE, MITOCHONDRIAL"/>
    <property type="match status" value="1"/>
</dbReference>
<dbReference type="InterPro" id="IPR010961">
    <property type="entry name" value="4pyrrol_synth_NH2levulA_synth"/>
</dbReference>
<sequence>MDILQVVEEKIHTLKSSANYRQFVALNKSADTFPLAKTVKDAGEEVMICCSLDYLGMGSHPKVLAAAQETIARSGVSSGGSRNLSGTCEQHVTLEQELARYHNKHSALVFNSGYLANQVTMNLLGSKIDDVVIFSDELNHASIIDGTRSSGAKKVIYRHNDCRDLEEQLKKVDINTPKVVVFESIYSMEGDIADVETTLAVAKKYNALTVLNEVHALGIFGESGRGVASSLPPQLQPDLIIGSLSKGIGVFGGYIVGSESMVDFIRSFGYGFIFTSSLPPSIVAAALASIKHLQASDTERERVLKNAALLRQELLKAGLPMMPSQTHIVPVLVGDSQKNNELSKRLLDEYNILAVAVNFPTVAMGTERLRLVVTAKHTEPMIHRLVSALKACMQEDKC</sequence>
<comment type="cofactor">
    <cofactor evidence="1">
        <name>pyridoxal 5'-phosphate</name>
        <dbReference type="ChEBI" id="CHEBI:597326"/>
    </cofactor>
</comment>
<dbReference type="Pfam" id="PF00155">
    <property type="entry name" value="Aminotran_1_2"/>
    <property type="match status" value="1"/>
</dbReference>
<evidence type="ECO:0000313" key="7">
    <source>
        <dbReference type="Proteomes" id="UP000032352"/>
    </source>
</evidence>
<evidence type="ECO:0000256" key="2">
    <source>
        <dbReference type="ARBA" id="ARBA00008392"/>
    </source>
</evidence>
<keyword evidence="4 6" id="KW-0012">Acyltransferase</keyword>
<dbReference type="GO" id="GO:0033014">
    <property type="term" value="P:tetrapyrrole biosynthetic process"/>
    <property type="evidence" value="ECO:0007669"/>
    <property type="project" value="InterPro"/>
</dbReference>
<dbReference type="InterPro" id="IPR015422">
    <property type="entry name" value="PyrdxlP-dep_Trfase_small"/>
</dbReference>
<gene>
    <name evidence="6" type="primary">hemA</name>
    <name evidence="6" type="ORF">SG34_031450</name>
</gene>
<proteinExistence type="inferred from homology"/>